<protein>
    <submittedName>
        <fullName evidence="2">Uncharacterized protein</fullName>
    </submittedName>
</protein>
<proteinExistence type="predicted"/>
<evidence type="ECO:0000313" key="2">
    <source>
        <dbReference type="EMBL" id="SUB85216.1"/>
    </source>
</evidence>
<keyword evidence="1" id="KW-0812">Transmembrane</keyword>
<organism evidence="2 3">
    <name type="scientific">Prevotella disiens</name>
    <dbReference type="NCBI Taxonomy" id="28130"/>
    <lineage>
        <taxon>Bacteria</taxon>
        <taxon>Pseudomonadati</taxon>
        <taxon>Bacteroidota</taxon>
        <taxon>Bacteroidia</taxon>
        <taxon>Bacteroidales</taxon>
        <taxon>Prevotellaceae</taxon>
        <taxon>Prevotella</taxon>
    </lineage>
</organism>
<name>A0A379DXK9_9BACT</name>
<dbReference type="Proteomes" id="UP000254072">
    <property type="component" value="Unassembled WGS sequence"/>
</dbReference>
<dbReference type="EMBL" id="UGTL01000001">
    <property type="protein sequence ID" value="SUB85216.1"/>
    <property type="molecule type" value="Genomic_DNA"/>
</dbReference>
<dbReference type="AlphaFoldDB" id="A0A379DXK9"/>
<evidence type="ECO:0000313" key="3">
    <source>
        <dbReference type="Proteomes" id="UP000254072"/>
    </source>
</evidence>
<reference evidence="2 3" key="1">
    <citation type="submission" date="2018-06" db="EMBL/GenBank/DDBJ databases">
        <authorList>
            <consortium name="Pathogen Informatics"/>
            <person name="Doyle S."/>
        </authorList>
    </citation>
    <scope>NUCLEOTIDE SEQUENCE [LARGE SCALE GENOMIC DNA]</scope>
    <source>
        <strain evidence="2 3">NCTC11157</strain>
    </source>
</reference>
<feature type="transmembrane region" description="Helical" evidence="1">
    <location>
        <begin position="33"/>
        <end position="53"/>
    </location>
</feature>
<accession>A0A379DXK9</accession>
<evidence type="ECO:0000256" key="1">
    <source>
        <dbReference type="SAM" id="Phobius"/>
    </source>
</evidence>
<keyword evidence="1" id="KW-0472">Membrane</keyword>
<gene>
    <name evidence="2" type="ORF">NCTC11157_00939</name>
</gene>
<keyword evidence="1" id="KW-1133">Transmembrane helix</keyword>
<sequence length="59" mass="6689">MPHGEPLWNFMANLCGNSWRIVRTVRRVSLKDFAVMGLYLMISLSLPAALKLMSKPLTL</sequence>